<evidence type="ECO:0000313" key="2">
    <source>
        <dbReference type="Proteomes" id="UP001328107"/>
    </source>
</evidence>
<organism evidence="1 2">
    <name type="scientific">Pristionchus mayeri</name>
    <dbReference type="NCBI Taxonomy" id="1317129"/>
    <lineage>
        <taxon>Eukaryota</taxon>
        <taxon>Metazoa</taxon>
        <taxon>Ecdysozoa</taxon>
        <taxon>Nematoda</taxon>
        <taxon>Chromadorea</taxon>
        <taxon>Rhabditida</taxon>
        <taxon>Rhabditina</taxon>
        <taxon>Diplogasteromorpha</taxon>
        <taxon>Diplogasteroidea</taxon>
        <taxon>Neodiplogasteridae</taxon>
        <taxon>Pristionchus</taxon>
    </lineage>
</organism>
<evidence type="ECO:0000313" key="1">
    <source>
        <dbReference type="EMBL" id="GMR56079.1"/>
    </source>
</evidence>
<proteinExistence type="predicted"/>
<dbReference type="AlphaFoldDB" id="A0AAN5D5N2"/>
<feature type="non-terminal residue" evidence="1">
    <location>
        <position position="1"/>
    </location>
</feature>
<protein>
    <recommendedName>
        <fullName evidence="3">F-box domain-containing protein</fullName>
    </recommendedName>
</protein>
<sequence length="135" mass="15568">TSNCENCGWLDFDFQKLPTIGKPIAFSASCQFDHFGFRIWSDEFDYIDNDYSVKGMGANLTSCLKHSPSHVDPESKHLNYISPLERLPREIQWSIFEYAPESVFDIRLTSRSLRINVDLFVTQPAINILRANLTF</sequence>
<comment type="caution">
    <text evidence="1">The sequence shown here is derived from an EMBL/GenBank/DDBJ whole genome shotgun (WGS) entry which is preliminary data.</text>
</comment>
<accession>A0AAN5D5N2</accession>
<name>A0AAN5D5N2_9BILA</name>
<keyword evidence="2" id="KW-1185">Reference proteome</keyword>
<dbReference type="Proteomes" id="UP001328107">
    <property type="component" value="Unassembled WGS sequence"/>
</dbReference>
<evidence type="ECO:0008006" key="3">
    <source>
        <dbReference type="Google" id="ProtNLM"/>
    </source>
</evidence>
<reference evidence="2" key="1">
    <citation type="submission" date="2022-10" db="EMBL/GenBank/DDBJ databases">
        <title>Genome assembly of Pristionchus species.</title>
        <authorList>
            <person name="Yoshida K."/>
            <person name="Sommer R.J."/>
        </authorList>
    </citation>
    <scope>NUCLEOTIDE SEQUENCE [LARGE SCALE GENOMIC DNA]</scope>
    <source>
        <strain evidence="2">RS5460</strain>
    </source>
</reference>
<dbReference type="EMBL" id="BTRK01000005">
    <property type="protein sequence ID" value="GMR56079.1"/>
    <property type="molecule type" value="Genomic_DNA"/>
</dbReference>
<gene>
    <name evidence="1" type="ORF">PMAYCL1PPCAC_26274</name>
</gene>